<feature type="transmembrane region" description="Helical" evidence="5">
    <location>
        <begin position="288"/>
        <end position="310"/>
    </location>
</feature>
<protein>
    <submittedName>
        <fullName evidence="8">ABC transporter permease</fullName>
    </submittedName>
</protein>
<dbReference type="CDD" id="cd06261">
    <property type="entry name" value="TM_PBP2"/>
    <property type="match status" value="1"/>
</dbReference>
<evidence type="ECO:0000256" key="5">
    <source>
        <dbReference type="RuleBase" id="RU363032"/>
    </source>
</evidence>
<feature type="transmembrane region" description="Helical" evidence="5">
    <location>
        <begin position="249"/>
        <end position="268"/>
    </location>
</feature>
<dbReference type="AlphaFoldDB" id="A0A9E7N7G0"/>
<evidence type="ECO:0000259" key="7">
    <source>
        <dbReference type="PROSITE" id="PS50928"/>
    </source>
</evidence>
<dbReference type="PANTHER" id="PTHR42729:SF1">
    <property type="entry name" value="OLIGO_DIPEPTIDE TRANSPORT, PERMEASE PROTEIN (DPPC-2)"/>
    <property type="match status" value="1"/>
</dbReference>
<dbReference type="PROSITE" id="PS50928">
    <property type="entry name" value="ABC_TM1"/>
    <property type="match status" value="1"/>
</dbReference>
<reference evidence="8" key="1">
    <citation type="submission" date="2022-06" db="EMBL/GenBank/DDBJ databases">
        <title>Diverse halophilic archaea isolated from saline environments.</title>
        <authorList>
            <person name="Cui H.-L."/>
        </authorList>
    </citation>
    <scope>NUCLEOTIDE SEQUENCE</scope>
    <source>
        <strain evidence="8">WLHS1</strain>
    </source>
</reference>
<comment type="subcellular location">
    <subcellularLocation>
        <location evidence="5">Cell membrane</location>
        <topology evidence="5">Multi-pass membrane protein</topology>
    </subcellularLocation>
    <subcellularLocation>
        <location evidence="1">Membrane</location>
        <topology evidence="1">Multi-pass membrane protein</topology>
    </subcellularLocation>
</comment>
<feature type="region of interest" description="Disordered" evidence="6">
    <location>
        <begin position="321"/>
        <end position="349"/>
    </location>
</feature>
<evidence type="ECO:0000256" key="4">
    <source>
        <dbReference type="ARBA" id="ARBA00023136"/>
    </source>
</evidence>
<dbReference type="KEGG" id="sawl:NGM29_10530"/>
<dbReference type="EMBL" id="CP100355">
    <property type="protein sequence ID" value="UTF52231.1"/>
    <property type="molecule type" value="Genomic_DNA"/>
</dbReference>
<keyword evidence="4 5" id="KW-0472">Membrane</keyword>
<keyword evidence="3 5" id="KW-1133">Transmembrane helix</keyword>
<gene>
    <name evidence="8" type="ORF">NGM29_10530</name>
</gene>
<name>A0A9E7N7G0_9EURY</name>
<dbReference type="Pfam" id="PF00528">
    <property type="entry name" value="BPD_transp_1"/>
    <property type="match status" value="1"/>
</dbReference>
<keyword evidence="9" id="KW-1185">Reference proteome</keyword>
<evidence type="ECO:0000313" key="8">
    <source>
        <dbReference type="EMBL" id="UTF52231.1"/>
    </source>
</evidence>
<dbReference type="Proteomes" id="UP001056855">
    <property type="component" value="Chromosome"/>
</dbReference>
<feature type="transmembrane region" description="Helical" evidence="5">
    <location>
        <begin position="119"/>
        <end position="139"/>
    </location>
</feature>
<feature type="domain" description="ABC transmembrane type-1" evidence="7">
    <location>
        <begin position="120"/>
        <end position="310"/>
    </location>
</feature>
<dbReference type="RefSeq" id="WP_254156070.1">
    <property type="nucleotide sequence ID" value="NZ_CP100355.1"/>
</dbReference>
<dbReference type="GeneID" id="73290486"/>
<dbReference type="PANTHER" id="PTHR42729">
    <property type="entry name" value="OLIGO/DIPEPTIDE TRANSPORT, PERMEASE PROTEIN (DPPC-2)"/>
    <property type="match status" value="1"/>
</dbReference>
<dbReference type="GO" id="GO:0055085">
    <property type="term" value="P:transmembrane transport"/>
    <property type="evidence" value="ECO:0007669"/>
    <property type="project" value="InterPro"/>
</dbReference>
<keyword evidence="2 5" id="KW-0812">Transmembrane</keyword>
<evidence type="ECO:0000256" key="2">
    <source>
        <dbReference type="ARBA" id="ARBA00022692"/>
    </source>
</evidence>
<evidence type="ECO:0000256" key="3">
    <source>
        <dbReference type="ARBA" id="ARBA00022989"/>
    </source>
</evidence>
<dbReference type="Gene3D" id="1.10.3720.10">
    <property type="entry name" value="MetI-like"/>
    <property type="match status" value="1"/>
</dbReference>
<evidence type="ECO:0000256" key="6">
    <source>
        <dbReference type="SAM" id="MobiDB-lite"/>
    </source>
</evidence>
<dbReference type="InterPro" id="IPR035906">
    <property type="entry name" value="MetI-like_sf"/>
</dbReference>
<organism evidence="8 9">
    <name type="scientific">Natronosalvus rutilus</name>
    <dbReference type="NCBI Taxonomy" id="2953753"/>
    <lineage>
        <taxon>Archaea</taxon>
        <taxon>Methanobacteriati</taxon>
        <taxon>Methanobacteriota</taxon>
        <taxon>Stenosarchaea group</taxon>
        <taxon>Halobacteria</taxon>
        <taxon>Halobacteriales</taxon>
        <taxon>Natrialbaceae</taxon>
        <taxon>Natronosalvus</taxon>
    </lineage>
</organism>
<dbReference type="InterPro" id="IPR000515">
    <property type="entry name" value="MetI-like"/>
</dbReference>
<feature type="transmembrane region" description="Helical" evidence="5">
    <location>
        <begin position="181"/>
        <end position="199"/>
    </location>
</feature>
<dbReference type="GO" id="GO:0005886">
    <property type="term" value="C:plasma membrane"/>
    <property type="evidence" value="ECO:0007669"/>
    <property type="project" value="UniProtKB-SubCell"/>
</dbReference>
<comment type="similarity">
    <text evidence="5">Belongs to the binding-protein-dependent transport system permease family.</text>
</comment>
<dbReference type="SUPFAM" id="SSF161098">
    <property type="entry name" value="MetI-like"/>
    <property type="match status" value="1"/>
</dbReference>
<sequence>MSQKTNHDEIVDALDDEDSAFGAVADDTLSKRERYVRALDRNIVAPARIVWDDLRARVGLAIIGIYLFMGTVGPKLIDPPRTGDGPRLEGAFETWAHPLGTDSLGRDILASIVHATPNMLLMILAGGIFTTVMATVVGTTSGYLRGRVDQFIMMVTDVVMTIPGLPLVVILAAALSPENPIVIGVILTINAWAGLARSIRSQVLAVRENSYVEAAKAMGMPTRTVIRREILPNIMPYVLVNFVNASRNVIFASVGLYFIGVLPYDTIVNWGVMIDLAYQGGALQTTAAAHWLLAPLITVMLLSFGLIMFAQGTDRMFNPRVRARHSSSGTAEEPDEETNSTPATGGALK</sequence>
<feature type="transmembrane region" description="Helical" evidence="5">
    <location>
        <begin position="58"/>
        <end position="77"/>
    </location>
</feature>
<evidence type="ECO:0000313" key="9">
    <source>
        <dbReference type="Proteomes" id="UP001056855"/>
    </source>
</evidence>
<proteinExistence type="inferred from homology"/>
<feature type="transmembrane region" description="Helical" evidence="5">
    <location>
        <begin position="151"/>
        <end position="175"/>
    </location>
</feature>
<evidence type="ECO:0000256" key="1">
    <source>
        <dbReference type="ARBA" id="ARBA00004141"/>
    </source>
</evidence>
<accession>A0A9E7N7G0</accession>
<keyword evidence="5" id="KW-0813">Transport</keyword>